<evidence type="ECO:0000313" key="2">
    <source>
        <dbReference type="Proteomes" id="UP000735302"/>
    </source>
</evidence>
<keyword evidence="2" id="KW-1185">Reference proteome</keyword>
<accession>A0AAV4AW52</accession>
<comment type="caution">
    <text evidence="1">The sequence shown here is derived from an EMBL/GenBank/DDBJ whole genome shotgun (WGS) entry which is preliminary data.</text>
</comment>
<name>A0AAV4AW52_9GAST</name>
<dbReference type="AlphaFoldDB" id="A0AAV4AW52"/>
<gene>
    <name evidence="1" type="ORF">PoB_003756300</name>
</gene>
<dbReference type="EMBL" id="BLXT01004214">
    <property type="protein sequence ID" value="GFO11058.1"/>
    <property type="molecule type" value="Genomic_DNA"/>
</dbReference>
<organism evidence="1 2">
    <name type="scientific">Plakobranchus ocellatus</name>
    <dbReference type="NCBI Taxonomy" id="259542"/>
    <lineage>
        <taxon>Eukaryota</taxon>
        <taxon>Metazoa</taxon>
        <taxon>Spiralia</taxon>
        <taxon>Lophotrochozoa</taxon>
        <taxon>Mollusca</taxon>
        <taxon>Gastropoda</taxon>
        <taxon>Heterobranchia</taxon>
        <taxon>Euthyneura</taxon>
        <taxon>Panpulmonata</taxon>
        <taxon>Sacoglossa</taxon>
        <taxon>Placobranchoidea</taxon>
        <taxon>Plakobranchidae</taxon>
        <taxon>Plakobranchus</taxon>
    </lineage>
</organism>
<evidence type="ECO:0000313" key="1">
    <source>
        <dbReference type="EMBL" id="GFO11058.1"/>
    </source>
</evidence>
<protein>
    <submittedName>
        <fullName evidence="1">Uncharacterized protein</fullName>
    </submittedName>
</protein>
<dbReference type="Proteomes" id="UP000735302">
    <property type="component" value="Unassembled WGS sequence"/>
</dbReference>
<sequence>MRAKCQVPLLRFDPKVFSFLLYFDPSPEHVPHPNRGIGGSVASESALKSAGIPSVAGLSPTTGALV</sequence>
<reference evidence="1 2" key="1">
    <citation type="journal article" date="2021" name="Elife">
        <title>Chloroplast acquisition without the gene transfer in kleptoplastic sea slugs, Plakobranchus ocellatus.</title>
        <authorList>
            <person name="Maeda T."/>
            <person name="Takahashi S."/>
            <person name="Yoshida T."/>
            <person name="Shimamura S."/>
            <person name="Takaki Y."/>
            <person name="Nagai Y."/>
            <person name="Toyoda A."/>
            <person name="Suzuki Y."/>
            <person name="Arimoto A."/>
            <person name="Ishii H."/>
            <person name="Satoh N."/>
            <person name="Nishiyama T."/>
            <person name="Hasebe M."/>
            <person name="Maruyama T."/>
            <person name="Minagawa J."/>
            <person name="Obokata J."/>
            <person name="Shigenobu S."/>
        </authorList>
    </citation>
    <scope>NUCLEOTIDE SEQUENCE [LARGE SCALE GENOMIC DNA]</scope>
</reference>
<proteinExistence type="predicted"/>